<feature type="non-terminal residue" evidence="2">
    <location>
        <position position="199"/>
    </location>
</feature>
<organism evidence="2">
    <name type="scientific">marine metagenome</name>
    <dbReference type="NCBI Taxonomy" id="408172"/>
    <lineage>
        <taxon>unclassified sequences</taxon>
        <taxon>metagenomes</taxon>
        <taxon>ecological metagenomes</taxon>
    </lineage>
</organism>
<dbReference type="AlphaFoldDB" id="A0A381XAT6"/>
<dbReference type="Pfam" id="PF01882">
    <property type="entry name" value="DUF58"/>
    <property type="match status" value="1"/>
</dbReference>
<evidence type="ECO:0000259" key="1">
    <source>
        <dbReference type="Pfam" id="PF01882"/>
    </source>
</evidence>
<sequence length="199" mass="22841">MIPREILKKVKRIEIRTRGLVNDLFGGEYHSVFKGRGMTFSEVREYQPGDDIRLIDWNVTARTNNPFVKIFEEERELTVFLIVDISASGKFGSGQDLKQDIGTEIAAVLGFSAIKNNDKVGLILFSDEVEKYLIPKKGKSHVLRVVRELLYVKSRRKGTSLKNALDFLLKVAKRKSVVFIISDFLDNNYWSSLRITNRK</sequence>
<name>A0A381XAT6_9ZZZZ</name>
<gene>
    <name evidence="2" type="ORF">METZ01_LOCUS114564</name>
</gene>
<dbReference type="EMBL" id="UINC01014475">
    <property type="protein sequence ID" value="SVA61710.1"/>
    <property type="molecule type" value="Genomic_DNA"/>
</dbReference>
<dbReference type="SUPFAM" id="SSF53300">
    <property type="entry name" value="vWA-like"/>
    <property type="match status" value="1"/>
</dbReference>
<dbReference type="InterPro" id="IPR036465">
    <property type="entry name" value="vWFA_dom_sf"/>
</dbReference>
<dbReference type="PANTHER" id="PTHR33608:SF6">
    <property type="entry name" value="BLL2464 PROTEIN"/>
    <property type="match status" value="1"/>
</dbReference>
<evidence type="ECO:0000313" key="2">
    <source>
        <dbReference type="EMBL" id="SVA61710.1"/>
    </source>
</evidence>
<dbReference type="PANTHER" id="PTHR33608">
    <property type="entry name" value="BLL2464 PROTEIN"/>
    <property type="match status" value="1"/>
</dbReference>
<protein>
    <recommendedName>
        <fullName evidence="1">DUF58 domain-containing protein</fullName>
    </recommendedName>
</protein>
<dbReference type="InterPro" id="IPR002881">
    <property type="entry name" value="DUF58"/>
</dbReference>
<reference evidence="2" key="1">
    <citation type="submission" date="2018-05" db="EMBL/GenBank/DDBJ databases">
        <authorList>
            <person name="Lanie J.A."/>
            <person name="Ng W.-L."/>
            <person name="Kazmierczak K.M."/>
            <person name="Andrzejewski T.M."/>
            <person name="Davidsen T.M."/>
            <person name="Wayne K.J."/>
            <person name="Tettelin H."/>
            <person name="Glass J.I."/>
            <person name="Rusch D."/>
            <person name="Podicherti R."/>
            <person name="Tsui H.-C.T."/>
            <person name="Winkler M.E."/>
        </authorList>
    </citation>
    <scope>NUCLEOTIDE SEQUENCE</scope>
</reference>
<proteinExistence type="predicted"/>
<feature type="domain" description="DUF58" evidence="1">
    <location>
        <begin position="42"/>
        <end position="198"/>
    </location>
</feature>
<accession>A0A381XAT6</accession>
<dbReference type="Gene3D" id="3.40.50.410">
    <property type="entry name" value="von Willebrand factor, type A domain"/>
    <property type="match status" value="1"/>
</dbReference>